<gene>
    <name evidence="1" type="ORF">NXF25_004669</name>
</gene>
<protein>
    <submittedName>
        <fullName evidence="1">Cholinesterase-like</fullName>
    </submittedName>
</protein>
<comment type="caution">
    <text evidence="1">The sequence shown here is derived from an EMBL/GenBank/DDBJ whole genome shotgun (WGS) entry which is preliminary data.</text>
</comment>
<proteinExistence type="predicted"/>
<dbReference type="AlphaFoldDB" id="A0AAW1BV51"/>
<dbReference type="Proteomes" id="UP001474421">
    <property type="component" value="Unassembled WGS sequence"/>
</dbReference>
<sequence length="104" mass="10613">MPVNQTYTEAEARLSRKMMQYWAEFARTGSGMDGSAILASPPLGKHCSPPTLRSPSFAEVASGGPALGTAELLEAEGTDQAIFHSGGMATPGATACSSLPASAP</sequence>
<name>A0AAW1BV51_CROAD</name>
<evidence type="ECO:0000313" key="1">
    <source>
        <dbReference type="EMBL" id="KAK9405895.1"/>
    </source>
</evidence>
<evidence type="ECO:0000313" key="2">
    <source>
        <dbReference type="Proteomes" id="UP001474421"/>
    </source>
</evidence>
<keyword evidence="2" id="KW-1185">Reference proteome</keyword>
<reference evidence="1 2" key="1">
    <citation type="journal article" date="2024" name="Proc. Natl. Acad. Sci. U.S.A.">
        <title>The genetic regulatory architecture and epigenomic basis for age-related changes in rattlesnake venom.</title>
        <authorList>
            <person name="Hogan M.P."/>
            <person name="Holding M.L."/>
            <person name="Nystrom G.S."/>
            <person name="Colston T.J."/>
            <person name="Bartlett D.A."/>
            <person name="Mason A.J."/>
            <person name="Ellsworth S.A."/>
            <person name="Rautsaw R.M."/>
            <person name="Lawrence K.C."/>
            <person name="Strickland J.L."/>
            <person name="He B."/>
            <person name="Fraser P."/>
            <person name="Margres M.J."/>
            <person name="Gilbert D.M."/>
            <person name="Gibbs H.L."/>
            <person name="Parkinson C.L."/>
            <person name="Rokyta D.R."/>
        </authorList>
    </citation>
    <scope>NUCLEOTIDE SEQUENCE [LARGE SCALE GENOMIC DNA]</scope>
    <source>
        <strain evidence="1">DRR0105</strain>
    </source>
</reference>
<accession>A0AAW1BV51</accession>
<organism evidence="1 2">
    <name type="scientific">Crotalus adamanteus</name>
    <name type="common">Eastern diamondback rattlesnake</name>
    <dbReference type="NCBI Taxonomy" id="8729"/>
    <lineage>
        <taxon>Eukaryota</taxon>
        <taxon>Metazoa</taxon>
        <taxon>Chordata</taxon>
        <taxon>Craniata</taxon>
        <taxon>Vertebrata</taxon>
        <taxon>Euteleostomi</taxon>
        <taxon>Lepidosauria</taxon>
        <taxon>Squamata</taxon>
        <taxon>Bifurcata</taxon>
        <taxon>Unidentata</taxon>
        <taxon>Episquamata</taxon>
        <taxon>Toxicofera</taxon>
        <taxon>Serpentes</taxon>
        <taxon>Colubroidea</taxon>
        <taxon>Viperidae</taxon>
        <taxon>Crotalinae</taxon>
        <taxon>Crotalus</taxon>
    </lineage>
</organism>
<dbReference type="EMBL" id="JAOTOJ010000002">
    <property type="protein sequence ID" value="KAK9405895.1"/>
    <property type="molecule type" value="Genomic_DNA"/>
</dbReference>